<sequence length="50" mass="6101">MPRQKRLEAKAIKRILDATTREVVGWLYEWNTGEQLPRWKDGRRENVIYE</sequence>
<keyword evidence="1" id="KW-0614">Plasmid</keyword>
<reference evidence="1 2" key="2">
    <citation type="journal article" date="2017" name="Int. J. Syst. Evol. Microbiol.">
        <title>Adaptation of Surface-Associated Bacteria to the Open Ocean: A Genomically Distinct Subpopulation of Phaeobacter gallaeciensis Colonizes Pacific Mesozooplankton.</title>
        <authorList>
            <person name="Freese H.M."/>
            <person name="Methner A."/>
            <person name="Overmann J."/>
        </authorList>
    </citation>
    <scope>NUCLEOTIDE SEQUENCE [LARGE SCALE GENOMIC DNA]</scope>
    <source>
        <strain evidence="1 2">P66</strain>
    </source>
</reference>
<keyword evidence="2" id="KW-1185">Reference proteome</keyword>
<dbReference type="Proteomes" id="UP000236536">
    <property type="component" value="Plasmid pP66_h"/>
</dbReference>
<gene>
    <name evidence="1" type="ORF">PhaeoP66_04591</name>
</gene>
<proteinExistence type="predicted"/>
<evidence type="ECO:0000313" key="2">
    <source>
        <dbReference type="Proteomes" id="UP000236536"/>
    </source>
</evidence>
<geneLocation type="plasmid" evidence="1 2">
    <name>pP66_h</name>
</geneLocation>
<evidence type="ECO:0000313" key="1">
    <source>
        <dbReference type="EMBL" id="AUQ97317.1"/>
    </source>
</evidence>
<name>A0ABM6RLC1_9RHOB</name>
<accession>A0ABM6RLC1</accession>
<organism evidence="1 2">
    <name type="scientific">Phaeobacter inhibens</name>
    <dbReference type="NCBI Taxonomy" id="221822"/>
    <lineage>
        <taxon>Bacteria</taxon>
        <taxon>Pseudomonadati</taxon>
        <taxon>Pseudomonadota</taxon>
        <taxon>Alphaproteobacteria</taxon>
        <taxon>Rhodobacterales</taxon>
        <taxon>Roseobacteraceae</taxon>
        <taxon>Phaeobacter</taxon>
    </lineage>
</organism>
<dbReference type="EMBL" id="CP010713">
    <property type="protein sequence ID" value="AUQ97317.1"/>
    <property type="molecule type" value="Genomic_DNA"/>
</dbReference>
<dbReference type="RefSeq" id="WP_158525082.1">
    <property type="nucleotide sequence ID" value="NZ_CP010616.1"/>
</dbReference>
<protein>
    <submittedName>
        <fullName evidence="1">Uncharacterized protein</fullName>
    </submittedName>
</protein>
<reference evidence="1 2" key="1">
    <citation type="journal article" date="2017" name="Genome Biol. Evol.">
        <title>Trajectories and Drivers of Genome Evolution in Surface-Associated Marine Phaeobacter.</title>
        <authorList>
            <person name="Freese H.M."/>
            <person name="Sikorski J."/>
            <person name="Bunk B."/>
            <person name="Scheuner C."/>
            <person name="Meier-Kolthoff J.P."/>
            <person name="Sproer C."/>
            <person name="Gram L."/>
            <person name="Overmann J."/>
        </authorList>
    </citation>
    <scope>NUCLEOTIDE SEQUENCE [LARGE SCALE GENOMIC DNA]</scope>
    <source>
        <strain evidence="1 2">P66</strain>
    </source>
</reference>